<evidence type="ECO:0000313" key="3">
    <source>
        <dbReference type="EMBL" id="QJW91575.1"/>
    </source>
</evidence>
<reference evidence="3 4" key="1">
    <citation type="submission" date="2020-05" db="EMBL/GenBank/DDBJ databases">
        <title>Genome sequencing of Spirosoma sp. TS118.</title>
        <authorList>
            <person name="Lee J.-H."/>
            <person name="Jeong S."/>
            <person name="Zhao L."/>
            <person name="Jung J.-H."/>
            <person name="Kim M.-K."/>
            <person name="Lim S."/>
        </authorList>
    </citation>
    <scope>NUCLEOTIDE SEQUENCE [LARGE SCALE GENOMIC DNA]</scope>
    <source>
        <strain evidence="3 4">TS118</strain>
    </source>
</reference>
<organism evidence="3 4">
    <name type="scientific">Spirosoma taeanense</name>
    <dbReference type="NCBI Taxonomy" id="2735870"/>
    <lineage>
        <taxon>Bacteria</taxon>
        <taxon>Pseudomonadati</taxon>
        <taxon>Bacteroidota</taxon>
        <taxon>Cytophagia</taxon>
        <taxon>Cytophagales</taxon>
        <taxon>Cytophagaceae</taxon>
        <taxon>Spirosoma</taxon>
    </lineage>
</organism>
<dbReference type="RefSeq" id="WP_171741424.1">
    <property type="nucleotide sequence ID" value="NZ_CP053435.1"/>
</dbReference>
<dbReference type="EMBL" id="CP053435">
    <property type="protein sequence ID" value="QJW91575.1"/>
    <property type="molecule type" value="Genomic_DNA"/>
</dbReference>
<proteinExistence type="predicted"/>
<keyword evidence="4" id="KW-1185">Reference proteome</keyword>
<dbReference type="InterPro" id="IPR038310">
    <property type="entry name" value="DUF1104_sf"/>
</dbReference>
<accession>A0A6M5YC12</accession>
<name>A0A6M5YC12_9BACT</name>
<gene>
    <name evidence="3" type="ORF">HNV11_20420</name>
</gene>
<dbReference type="Gene3D" id="1.20.120.1430">
    <property type="entry name" value="HP0721 helical bundle"/>
    <property type="match status" value="1"/>
</dbReference>
<evidence type="ECO:0000256" key="1">
    <source>
        <dbReference type="SAM" id="MobiDB-lite"/>
    </source>
</evidence>
<keyword evidence="2" id="KW-0732">Signal</keyword>
<protein>
    <recommendedName>
        <fullName evidence="5">DUF4890 domain-containing protein</fullName>
    </recommendedName>
</protein>
<feature type="chain" id="PRO_5026967729" description="DUF4890 domain-containing protein" evidence="2">
    <location>
        <begin position="22"/>
        <end position="100"/>
    </location>
</feature>
<dbReference type="KEGG" id="stae:HNV11_20420"/>
<dbReference type="AlphaFoldDB" id="A0A6M5YC12"/>
<evidence type="ECO:0008006" key="5">
    <source>
        <dbReference type="Google" id="ProtNLM"/>
    </source>
</evidence>
<feature type="signal peptide" evidence="2">
    <location>
        <begin position="1"/>
        <end position="21"/>
    </location>
</feature>
<evidence type="ECO:0000256" key="2">
    <source>
        <dbReference type="SAM" id="SignalP"/>
    </source>
</evidence>
<feature type="region of interest" description="Disordered" evidence="1">
    <location>
        <begin position="73"/>
        <end position="100"/>
    </location>
</feature>
<sequence length="100" mass="11589">MNVKTMVVALMALFMSAGAYAQSQTQVYKVKPRLTSEQRAARKAEMKAKLAQMTPAERKAFKQAHRQQMQARLNAMTPEQRERVMQRRREHKALKQQSGR</sequence>
<evidence type="ECO:0000313" key="4">
    <source>
        <dbReference type="Proteomes" id="UP000502756"/>
    </source>
</evidence>
<dbReference type="Proteomes" id="UP000502756">
    <property type="component" value="Chromosome"/>
</dbReference>